<sequence>MQVSSFFVAIVAAVGVFAQGADPSINTPSGVAQCLIPANVQLTFSGTSPPFIITVVPAGQLGAASLAKVGTTSRNAITWVANLPANTNCNLVIRDSICRINPSGKFVILPGDDSCLNSDSAAASLAPTN</sequence>
<organism evidence="2 3">
    <name type="scientific">Tulasnella calospora MUT 4182</name>
    <dbReference type="NCBI Taxonomy" id="1051891"/>
    <lineage>
        <taxon>Eukaryota</taxon>
        <taxon>Fungi</taxon>
        <taxon>Dikarya</taxon>
        <taxon>Basidiomycota</taxon>
        <taxon>Agaricomycotina</taxon>
        <taxon>Agaricomycetes</taxon>
        <taxon>Cantharellales</taxon>
        <taxon>Tulasnellaceae</taxon>
        <taxon>Tulasnella</taxon>
    </lineage>
</organism>
<protein>
    <recommendedName>
        <fullName evidence="4">Ubiquitin 3 binding protein But2 C-terminal domain-containing protein</fullName>
    </recommendedName>
</protein>
<dbReference type="EMBL" id="KN822961">
    <property type="protein sequence ID" value="KIO31612.1"/>
    <property type="molecule type" value="Genomic_DNA"/>
</dbReference>
<keyword evidence="3" id="KW-1185">Reference proteome</keyword>
<dbReference type="HOGENOM" id="CLU_063099_4_0_1"/>
<dbReference type="OrthoDB" id="3362246at2759"/>
<reference evidence="3" key="2">
    <citation type="submission" date="2015-01" db="EMBL/GenBank/DDBJ databases">
        <title>Evolutionary Origins and Diversification of the Mycorrhizal Mutualists.</title>
        <authorList>
            <consortium name="DOE Joint Genome Institute"/>
            <consortium name="Mycorrhizal Genomics Consortium"/>
            <person name="Kohler A."/>
            <person name="Kuo A."/>
            <person name="Nagy L.G."/>
            <person name="Floudas D."/>
            <person name="Copeland A."/>
            <person name="Barry K.W."/>
            <person name="Cichocki N."/>
            <person name="Veneault-Fourrey C."/>
            <person name="LaButti K."/>
            <person name="Lindquist E.A."/>
            <person name="Lipzen A."/>
            <person name="Lundell T."/>
            <person name="Morin E."/>
            <person name="Murat C."/>
            <person name="Riley R."/>
            <person name="Ohm R."/>
            <person name="Sun H."/>
            <person name="Tunlid A."/>
            <person name="Henrissat B."/>
            <person name="Grigoriev I.V."/>
            <person name="Hibbett D.S."/>
            <person name="Martin F."/>
        </authorList>
    </citation>
    <scope>NUCLEOTIDE SEQUENCE [LARGE SCALE GENOMIC DNA]</scope>
    <source>
        <strain evidence="3">MUT 4182</strain>
    </source>
</reference>
<proteinExistence type="predicted"/>
<dbReference type="STRING" id="1051891.A0A0C3MCV8"/>
<dbReference type="PANTHER" id="PTHR37487">
    <property type="entry name" value="CHROMOSOME 1, WHOLE GENOME SHOTGUN SEQUENCE"/>
    <property type="match status" value="1"/>
</dbReference>
<evidence type="ECO:0008006" key="4">
    <source>
        <dbReference type="Google" id="ProtNLM"/>
    </source>
</evidence>
<accession>A0A0C3MCV8</accession>
<reference evidence="2 3" key="1">
    <citation type="submission" date="2014-04" db="EMBL/GenBank/DDBJ databases">
        <authorList>
            <consortium name="DOE Joint Genome Institute"/>
            <person name="Kuo A."/>
            <person name="Girlanda M."/>
            <person name="Perotto S."/>
            <person name="Kohler A."/>
            <person name="Nagy L.G."/>
            <person name="Floudas D."/>
            <person name="Copeland A."/>
            <person name="Barry K.W."/>
            <person name="Cichocki N."/>
            <person name="Veneault-Fourrey C."/>
            <person name="LaButti K."/>
            <person name="Lindquist E.A."/>
            <person name="Lipzen A."/>
            <person name="Lundell T."/>
            <person name="Morin E."/>
            <person name="Murat C."/>
            <person name="Sun H."/>
            <person name="Tunlid A."/>
            <person name="Henrissat B."/>
            <person name="Grigoriev I.V."/>
            <person name="Hibbett D.S."/>
            <person name="Martin F."/>
            <person name="Nordberg H.P."/>
            <person name="Cantor M.N."/>
            <person name="Hua S.X."/>
        </authorList>
    </citation>
    <scope>NUCLEOTIDE SEQUENCE [LARGE SCALE GENOMIC DNA]</scope>
    <source>
        <strain evidence="2 3">MUT 4182</strain>
    </source>
</reference>
<dbReference type="PANTHER" id="PTHR37487:SF2">
    <property type="entry name" value="EXPRESSED PROTEIN"/>
    <property type="match status" value="1"/>
</dbReference>
<feature type="signal peptide" evidence="1">
    <location>
        <begin position="1"/>
        <end position="18"/>
    </location>
</feature>
<evidence type="ECO:0000256" key="1">
    <source>
        <dbReference type="SAM" id="SignalP"/>
    </source>
</evidence>
<dbReference type="Proteomes" id="UP000054248">
    <property type="component" value="Unassembled WGS sequence"/>
</dbReference>
<evidence type="ECO:0000313" key="3">
    <source>
        <dbReference type="Proteomes" id="UP000054248"/>
    </source>
</evidence>
<feature type="chain" id="PRO_5002166924" description="Ubiquitin 3 binding protein But2 C-terminal domain-containing protein" evidence="1">
    <location>
        <begin position="19"/>
        <end position="129"/>
    </location>
</feature>
<gene>
    <name evidence="2" type="ORF">M407DRAFT_4924</name>
</gene>
<evidence type="ECO:0000313" key="2">
    <source>
        <dbReference type="EMBL" id="KIO31612.1"/>
    </source>
</evidence>
<dbReference type="AlphaFoldDB" id="A0A0C3MCV8"/>
<keyword evidence="1" id="KW-0732">Signal</keyword>
<name>A0A0C3MCV8_9AGAM</name>